<dbReference type="InterPro" id="IPR002142">
    <property type="entry name" value="Peptidase_S49"/>
</dbReference>
<evidence type="ECO:0000256" key="1">
    <source>
        <dbReference type="ARBA" id="ARBA00004370"/>
    </source>
</evidence>
<dbReference type="AlphaFoldDB" id="A0A653AFS5"/>
<feature type="active site" description="Proton donor/acceptor" evidence="7">
    <location>
        <position position="195"/>
    </location>
</feature>
<keyword evidence="3" id="KW-0645">Protease</keyword>
<dbReference type="PANTHER" id="PTHR33209">
    <property type="entry name" value="PROTEASE 4"/>
    <property type="match status" value="1"/>
</dbReference>
<keyword evidence="6 8" id="KW-0472">Membrane</keyword>
<accession>A0A653AFS5</accession>
<keyword evidence="5" id="KW-0720">Serine protease</keyword>
<feature type="active site" description="Nucleophile" evidence="7">
    <location>
        <position position="389"/>
    </location>
</feature>
<dbReference type="NCBIfam" id="TIGR00706">
    <property type="entry name" value="SppA_dom"/>
    <property type="match status" value="1"/>
</dbReference>
<dbReference type="SUPFAM" id="SSF52096">
    <property type="entry name" value="ClpP/crotonase"/>
    <property type="match status" value="2"/>
</dbReference>
<evidence type="ECO:0000256" key="4">
    <source>
        <dbReference type="ARBA" id="ARBA00022801"/>
    </source>
</evidence>
<dbReference type="GO" id="GO:0006465">
    <property type="term" value="P:signal peptide processing"/>
    <property type="evidence" value="ECO:0007669"/>
    <property type="project" value="InterPro"/>
</dbReference>
<keyword evidence="4" id="KW-0378">Hydrolase</keyword>
<dbReference type="InterPro" id="IPR004635">
    <property type="entry name" value="Pept_S49_SppA"/>
</dbReference>
<dbReference type="Gene3D" id="3.90.226.10">
    <property type="entry name" value="2-enoyl-CoA Hydratase, Chain A, domain 1"/>
    <property type="match status" value="2"/>
</dbReference>
<evidence type="ECO:0000256" key="2">
    <source>
        <dbReference type="ARBA" id="ARBA00008683"/>
    </source>
</evidence>
<keyword evidence="8" id="KW-1133">Transmembrane helix</keyword>
<dbReference type="Gene3D" id="6.20.330.10">
    <property type="match status" value="1"/>
</dbReference>
<dbReference type="GO" id="GO:0008236">
    <property type="term" value="F:serine-type peptidase activity"/>
    <property type="evidence" value="ECO:0007669"/>
    <property type="project" value="UniProtKB-KW"/>
</dbReference>
<organism evidence="10">
    <name type="scientific">uncultured Paludibacter sp</name>
    <dbReference type="NCBI Taxonomy" id="497635"/>
    <lineage>
        <taxon>Bacteria</taxon>
        <taxon>Pseudomonadati</taxon>
        <taxon>Bacteroidota</taxon>
        <taxon>Bacteroidia</taxon>
        <taxon>Bacteroidales</taxon>
        <taxon>Paludibacteraceae</taxon>
        <taxon>Paludibacter</taxon>
        <taxon>environmental samples</taxon>
    </lineage>
</organism>
<dbReference type="InterPro" id="IPR029045">
    <property type="entry name" value="ClpP/crotonase-like_dom_sf"/>
</dbReference>
<name>A0A653AFS5_9BACT</name>
<comment type="similarity">
    <text evidence="2">Belongs to the peptidase S49 family.</text>
</comment>
<protein>
    <submittedName>
        <fullName evidence="10">Signal peptide peptidase A</fullName>
    </submittedName>
</protein>
<sequence>MKQFLKFTLATIVGIIITTFLGIILFMGFIGIVASSTDKVVKLKPNSVYRLELNGNLVERSQDNPFSGFFVTPFGRAKEKSIGLDDVLANIEKAKNNDNIKGIYLEAGALSAGYASVKEIRDALEDFKKSGKFIVAYADVYTQKMYYLCSVADKMLLNPQGMIDFQGLSSQTMFFKKALDKLGVEMQVVKVGTFKSAVEPFIMDKMSDANKEQVTVFANSIWKNLLNEISVSRKISIDSLNTLADQMMLFQPVDKALKAKMIDSLVYVDGVDSVINNEYLKQDRDESIYYVSNSELVKVSSNKKLEKEKVAVIYAFGGIDMDGGEDGIVSQDLVKTINDVRQEKTIKAVVFRVNSPGGSAYGSEQILNAIKQLKKEKPVIVSMGDYAASGGYYISCAADTIIAQPNTLTGSIGIFGIIPNVKGLYDKLGLSTDGIKTNKMSDAISVTRPFTPEERNLMQSYVNRGYELFVSRCAEGRGKTPDQIKAIAEGRVWTGEDAMKLGLVDKLGTINDAIALAAKKANLTQYNVKTYPEKEDFFTRFIKEFEDASEIRIVKKQLGENYFILQQIKQAQKMNGIYALMPFDVTFN</sequence>
<evidence type="ECO:0000256" key="8">
    <source>
        <dbReference type="SAM" id="Phobius"/>
    </source>
</evidence>
<dbReference type="CDD" id="cd07023">
    <property type="entry name" value="S49_Sppa_N_C"/>
    <property type="match status" value="1"/>
</dbReference>
<feature type="domain" description="Peptidase S49" evidence="9">
    <location>
        <begin position="127"/>
        <end position="271"/>
    </location>
</feature>
<reference evidence="10" key="1">
    <citation type="submission" date="2018-07" db="EMBL/GenBank/DDBJ databases">
        <authorList>
            <consortium name="Genoscope - CEA"/>
            <person name="William W."/>
        </authorList>
    </citation>
    <scope>NUCLEOTIDE SEQUENCE</scope>
    <source>
        <strain evidence="10">IK1</strain>
    </source>
</reference>
<dbReference type="GO" id="GO:0016020">
    <property type="term" value="C:membrane"/>
    <property type="evidence" value="ECO:0007669"/>
    <property type="project" value="UniProtKB-SubCell"/>
</dbReference>
<gene>
    <name evidence="10" type="ORF">TRIP_D410159</name>
</gene>
<dbReference type="PANTHER" id="PTHR33209:SF1">
    <property type="entry name" value="PEPTIDASE S49 DOMAIN-CONTAINING PROTEIN"/>
    <property type="match status" value="1"/>
</dbReference>
<dbReference type="EMBL" id="UPXZ01000036">
    <property type="protein sequence ID" value="VBB46896.1"/>
    <property type="molecule type" value="Genomic_DNA"/>
</dbReference>
<evidence type="ECO:0000256" key="3">
    <source>
        <dbReference type="ARBA" id="ARBA00022670"/>
    </source>
</evidence>
<dbReference type="InterPro" id="IPR004634">
    <property type="entry name" value="Pept_S49_pIV"/>
</dbReference>
<evidence type="ECO:0000256" key="6">
    <source>
        <dbReference type="ARBA" id="ARBA00023136"/>
    </source>
</evidence>
<evidence type="ECO:0000313" key="10">
    <source>
        <dbReference type="EMBL" id="VBB46896.1"/>
    </source>
</evidence>
<dbReference type="Pfam" id="PF01343">
    <property type="entry name" value="Peptidase_S49"/>
    <property type="match status" value="2"/>
</dbReference>
<feature type="transmembrane region" description="Helical" evidence="8">
    <location>
        <begin position="7"/>
        <end position="34"/>
    </location>
</feature>
<dbReference type="InterPro" id="IPR047272">
    <property type="entry name" value="S49_SppA_C"/>
</dbReference>
<evidence type="ECO:0000256" key="5">
    <source>
        <dbReference type="ARBA" id="ARBA00022825"/>
    </source>
</evidence>
<feature type="domain" description="Peptidase S49" evidence="9">
    <location>
        <begin position="372"/>
        <end position="523"/>
    </location>
</feature>
<dbReference type="InterPro" id="IPR047217">
    <property type="entry name" value="S49_SppA_67K_type_N"/>
</dbReference>
<dbReference type="PIRSF" id="PIRSF001217">
    <property type="entry name" value="Protease_4_SppA"/>
    <property type="match status" value="1"/>
</dbReference>
<evidence type="ECO:0000256" key="7">
    <source>
        <dbReference type="PIRSR" id="PIRSR001217-1"/>
    </source>
</evidence>
<comment type="subcellular location">
    <subcellularLocation>
        <location evidence="1">Membrane</location>
    </subcellularLocation>
</comment>
<dbReference type="CDD" id="cd07018">
    <property type="entry name" value="S49_SppA_67K_type"/>
    <property type="match status" value="1"/>
</dbReference>
<keyword evidence="8" id="KW-0812">Transmembrane</keyword>
<proteinExistence type="inferred from homology"/>
<dbReference type="NCBIfam" id="TIGR00705">
    <property type="entry name" value="SppA_67K"/>
    <property type="match status" value="1"/>
</dbReference>
<evidence type="ECO:0000259" key="9">
    <source>
        <dbReference type="Pfam" id="PF01343"/>
    </source>
</evidence>